<dbReference type="PANTHER" id="PTHR15607">
    <property type="entry name" value="SYNAPTONEMAL COMPLEX PROTEIN-RELATED"/>
    <property type="match status" value="1"/>
</dbReference>
<dbReference type="Proteomes" id="UP000812440">
    <property type="component" value="Chromosome 8_10"/>
</dbReference>
<reference evidence="1" key="1">
    <citation type="thesis" date="2020" institute="ProQuest LLC" country="789 East Eisenhower Parkway, Ann Arbor, MI, USA">
        <title>Comparative Genomics and Chromosome Evolution.</title>
        <authorList>
            <person name="Mudd A.B."/>
        </authorList>
    </citation>
    <scope>NUCLEOTIDE SEQUENCE</scope>
    <source>
        <strain evidence="1">Female2</strain>
        <tissue evidence="1">Blood</tissue>
    </source>
</reference>
<proteinExistence type="predicted"/>
<evidence type="ECO:0000313" key="2">
    <source>
        <dbReference type="Proteomes" id="UP000812440"/>
    </source>
</evidence>
<dbReference type="GO" id="GO:0007143">
    <property type="term" value="P:female meiotic nuclear division"/>
    <property type="evidence" value="ECO:0007669"/>
    <property type="project" value="TreeGrafter"/>
</dbReference>
<evidence type="ECO:0000313" key="1">
    <source>
        <dbReference type="EMBL" id="KAG8447162.1"/>
    </source>
</evidence>
<comment type="caution">
    <text evidence="1">The sequence shown here is derived from an EMBL/GenBank/DDBJ whole genome shotgun (WGS) entry which is preliminary data.</text>
</comment>
<sequence>MKQLDQLHETILEEIDSFEKDALALKNMEEEFSTFWKHQTQTLNEYHQNEKKRIHKLRSSFEKNAFGSVEYEERIFNSERRMLKESIKKIQEGILKKMQEEMLLDVRRGLQTLCNDWDKEMLAKKT</sequence>
<organism evidence="1 2">
    <name type="scientific">Hymenochirus boettgeri</name>
    <name type="common">Congo dwarf clawed frog</name>
    <dbReference type="NCBI Taxonomy" id="247094"/>
    <lineage>
        <taxon>Eukaryota</taxon>
        <taxon>Metazoa</taxon>
        <taxon>Chordata</taxon>
        <taxon>Craniata</taxon>
        <taxon>Vertebrata</taxon>
        <taxon>Euteleostomi</taxon>
        <taxon>Amphibia</taxon>
        <taxon>Batrachia</taxon>
        <taxon>Anura</taxon>
        <taxon>Pipoidea</taxon>
        <taxon>Pipidae</taxon>
        <taxon>Pipinae</taxon>
        <taxon>Hymenochirus</taxon>
    </lineage>
</organism>
<name>A0A8T2JS85_9PIPI</name>
<dbReference type="InterPro" id="IPR024835">
    <property type="entry name" value="SYCP2-like"/>
</dbReference>
<dbReference type="AlphaFoldDB" id="A0A8T2JS85"/>
<gene>
    <name evidence="1" type="ORF">GDO86_014574</name>
</gene>
<dbReference type="GO" id="GO:0007140">
    <property type="term" value="P:male meiotic nuclear division"/>
    <property type="evidence" value="ECO:0007669"/>
    <property type="project" value="TreeGrafter"/>
</dbReference>
<accession>A0A8T2JS85</accession>
<dbReference type="PANTHER" id="PTHR15607:SF12">
    <property type="entry name" value="SYNAPTONEMAL COMPLEX PROTEIN 2"/>
    <property type="match status" value="1"/>
</dbReference>
<keyword evidence="2" id="KW-1185">Reference proteome</keyword>
<dbReference type="GO" id="GO:0000779">
    <property type="term" value="C:condensed chromosome, centromeric region"/>
    <property type="evidence" value="ECO:0007669"/>
    <property type="project" value="TreeGrafter"/>
</dbReference>
<dbReference type="EMBL" id="JAACNH010000003">
    <property type="protein sequence ID" value="KAG8447162.1"/>
    <property type="molecule type" value="Genomic_DNA"/>
</dbReference>
<dbReference type="OrthoDB" id="10256849at2759"/>
<dbReference type="GO" id="GO:0000800">
    <property type="term" value="C:lateral element"/>
    <property type="evidence" value="ECO:0007669"/>
    <property type="project" value="TreeGrafter"/>
</dbReference>
<protein>
    <submittedName>
        <fullName evidence="1">Uncharacterized protein</fullName>
    </submittedName>
</protein>